<accession>A0AAV3ZNR7</accession>
<protein>
    <submittedName>
        <fullName evidence="2">Uncharacterized protein</fullName>
    </submittedName>
</protein>
<sequence>MNSKTSKISSVSFVYGWLVGKLGISSPQPDNFGLSGPQSGRGAGRGARACNREVPADLRVGTLSTMPPMSPFAQGIVRSNFSYPLSKNLIQKTL</sequence>
<dbReference type="Proteomes" id="UP000735302">
    <property type="component" value="Unassembled WGS sequence"/>
</dbReference>
<gene>
    <name evidence="2" type="ORF">PoB_002330000</name>
</gene>
<evidence type="ECO:0000256" key="1">
    <source>
        <dbReference type="SAM" id="MobiDB-lite"/>
    </source>
</evidence>
<dbReference type="AlphaFoldDB" id="A0AAV3ZNR7"/>
<name>A0AAV3ZNR7_9GAST</name>
<keyword evidence="3" id="KW-1185">Reference proteome</keyword>
<organism evidence="2 3">
    <name type="scientific">Plakobranchus ocellatus</name>
    <dbReference type="NCBI Taxonomy" id="259542"/>
    <lineage>
        <taxon>Eukaryota</taxon>
        <taxon>Metazoa</taxon>
        <taxon>Spiralia</taxon>
        <taxon>Lophotrochozoa</taxon>
        <taxon>Mollusca</taxon>
        <taxon>Gastropoda</taxon>
        <taxon>Heterobranchia</taxon>
        <taxon>Euthyneura</taxon>
        <taxon>Panpulmonata</taxon>
        <taxon>Sacoglossa</taxon>
        <taxon>Placobranchoidea</taxon>
        <taxon>Plakobranchidae</taxon>
        <taxon>Plakobranchus</taxon>
    </lineage>
</organism>
<dbReference type="EMBL" id="BLXT01002707">
    <property type="protein sequence ID" value="GFN96794.1"/>
    <property type="molecule type" value="Genomic_DNA"/>
</dbReference>
<reference evidence="2 3" key="1">
    <citation type="journal article" date="2021" name="Elife">
        <title>Chloroplast acquisition without the gene transfer in kleptoplastic sea slugs, Plakobranchus ocellatus.</title>
        <authorList>
            <person name="Maeda T."/>
            <person name="Takahashi S."/>
            <person name="Yoshida T."/>
            <person name="Shimamura S."/>
            <person name="Takaki Y."/>
            <person name="Nagai Y."/>
            <person name="Toyoda A."/>
            <person name="Suzuki Y."/>
            <person name="Arimoto A."/>
            <person name="Ishii H."/>
            <person name="Satoh N."/>
            <person name="Nishiyama T."/>
            <person name="Hasebe M."/>
            <person name="Maruyama T."/>
            <person name="Minagawa J."/>
            <person name="Obokata J."/>
            <person name="Shigenobu S."/>
        </authorList>
    </citation>
    <scope>NUCLEOTIDE SEQUENCE [LARGE SCALE GENOMIC DNA]</scope>
</reference>
<comment type="caution">
    <text evidence="2">The sequence shown here is derived from an EMBL/GenBank/DDBJ whole genome shotgun (WGS) entry which is preliminary data.</text>
</comment>
<feature type="region of interest" description="Disordered" evidence="1">
    <location>
        <begin position="26"/>
        <end position="48"/>
    </location>
</feature>
<proteinExistence type="predicted"/>
<evidence type="ECO:0000313" key="2">
    <source>
        <dbReference type="EMBL" id="GFN96794.1"/>
    </source>
</evidence>
<evidence type="ECO:0000313" key="3">
    <source>
        <dbReference type="Proteomes" id="UP000735302"/>
    </source>
</evidence>